<gene>
    <name evidence="2" type="ORF">ANIA_02923</name>
</gene>
<evidence type="ECO:0000313" key="2">
    <source>
        <dbReference type="EMBL" id="CBF83741.1"/>
    </source>
</evidence>
<dbReference type="KEGG" id="ani:ANIA_02923"/>
<accession>Q5B957</accession>
<reference evidence="3" key="2">
    <citation type="journal article" date="2009" name="Fungal Genet. Biol.">
        <title>The 2008 update of the Aspergillus nidulans genome annotation: a community effort.</title>
        <authorList>
            <person name="Wortman J.R."/>
            <person name="Gilsenan J.M."/>
            <person name="Joardar V."/>
            <person name="Deegan J."/>
            <person name="Clutterbuck J."/>
            <person name="Andersen M.R."/>
            <person name="Archer D."/>
            <person name="Bencina M."/>
            <person name="Braus G."/>
            <person name="Coutinho P."/>
            <person name="von Dohren H."/>
            <person name="Doonan J."/>
            <person name="Driessen A.J."/>
            <person name="Durek P."/>
            <person name="Espeso E."/>
            <person name="Fekete E."/>
            <person name="Flipphi M."/>
            <person name="Estrada C.G."/>
            <person name="Geysens S."/>
            <person name="Goldman G."/>
            <person name="de Groot P.W."/>
            <person name="Hansen K."/>
            <person name="Harris S.D."/>
            <person name="Heinekamp T."/>
            <person name="Helmstaedt K."/>
            <person name="Henrissat B."/>
            <person name="Hofmann G."/>
            <person name="Homan T."/>
            <person name="Horio T."/>
            <person name="Horiuchi H."/>
            <person name="James S."/>
            <person name="Jones M."/>
            <person name="Karaffa L."/>
            <person name="Karanyi Z."/>
            <person name="Kato M."/>
            <person name="Keller N."/>
            <person name="Kelly D.E."/>
            <person name="Kiel J.A."/>
            <person name="Kim J.M."/>
            <person name="van der Klei I.J."/>
            <person name="Klis F.M."/>
            <person name="Kovalchuk A."/>
            <person name="Krasevec N."/>
            <person name="Kubicek C.P."/>
            <person name="Liu B."/>
            <person name="Maccabe A."/>
            <person name="Meyer V."/>
            <person name="Mirabito P."/>
            <person name="Miskei M."/>
            <person name="Mos M."/>
            <person name="Mullins J."/>
            <person name="Nelson D.R."/>
            <person name="Nielsen J."/>
            <person name="Oakley B.R."/>
            <person name="Osmani S.A."/>
            <person name="Pakula T."/>
            <person name="Paszewski A."/>
            <person name="Paulsen I."/>
            <person name="Pilsyk S."/>
            <person name="Pocsi I."/>
            <person name="Punt P.J."/>
            <person name="Ram A.F."/>
            <person name="Ren Q."/>
            <person name="Robellet X."/>
            <person name="Robson G."/>
            <person name="Seiboth B."/>
            <person name="van Solingen P."/>
            <person name="Specht T."/>
            <person name="Sun J."/>
            <person name="Taheri-Talesh N."/>
            <person name="Takeshita N."/>
            <person name="Ussery D."/>
            <person name="vanKuyk P.A."/>
            <person name="Visser H."/>
            <person name="van de Vondervoort P.J."/>
            <person name="de Vries R.P."/>
            <person name="Walton J."/>
            <person name="Xiang X."/>
            <person name="Xiong Y."/>
            <person name="Zeng A.P."/>
            <person name="Brandt B.W."/>
            <person name="Cornell M.J."/>
            <person name="van den Hondel C.A."/>
            <person name="Visser J."/>
            <person name="Oliver S.G."/>
            <person name="Turner G."/>
        </authorList>
    </citation>
    <scope>GENOME REANNOTATION</scope>
    <source>
        <strain evidence="3">FGSC A4 / ATCC 38163 / CBS 112.46 / NRRL 194 / M139</strain>
    </source>
</reference>
<dbReference type="eggNOG" id="KOG4179">
    <property type="taxonomic scope" value="Eukaryota"/>
</dbReference>
<reference evidence="3" key="1">
    <citation type="journal article" date="2005" name="Nature">
        <title>Sequencing of Aspergillus nidulans and comparative analysis with A. fumigatus and A. oryzae.</title>
        <authorList>
            <person name="Galagan J.E."/>
            <person name="Calvo S.E."/>
            <person name="Cuomo C."/>
            <person name="Ma L.J."/>
            <person name="Wortman J.R."/>
            <person name="Batzoglou S."/>
            <person name="Lee S.I."/>
            <person name="Basturkmen M."/>
            <person name="Spevak C.C."/>
            <person name="Clutterbuck J."/>
            <person name="Kapitonov V."/>
            <person name="Jurka J."/>
            <person name="Scazzocchio C."/>
            <person name="Farman M."/>
            <person name="Butler J."/>
            <person name="Purcell S."/>
            <person name="Harris S."/>
            <person name="Braus G.H."/>
            <person name="Draht O."/>
            <person name="Busch S."/>
            <person name="D'Enfert C."/>
            <person name="Bouchier C."/>
            <person name="Goldman G.H."/>
            <person name="Bell-Pedersen D."/>
            <person name="Griffiths-Jones S."/>
            <person name="Doonan J.H."/>
            <person name="Yu J."/>
            <person name="Vienken K."/>
            <person name="Pain A."/>
            <person name="Freitag M."/>
            <person name="Selker E.U."/>
            <person name="Archer D.B."/>
            <person name="Penalva M.A."/>
            <person name="Oakley B.R."/>
            <person name="Momany M."/>
            <person name="Tanaka T."/>
            <person name="Kumagai T."/>
            <person name="Asai K."/>
            <person name="Machida M."/>
            <person name="Nierman W.C."/>
            <person name="Denning D.W."/>
            <person name="Caddick M."/>
            <person name="Hynes M."/>
            <person name="Paoletti M."/>
            <person name="Fischer R."/>
            <person name="Miller B."/>
            <person name="Dyer P."/>
            <person name="Sachs M.S."/>
            <person name="Osmani S.A."/>
            <person name="Birren B.W."/>
        </authorList>
    </citation>
    <scope>NUCLEOTIDE SEQUENCE [LARGE SCALE GENOMIC DNA]</scope>
    <source>
        <strain evidence="3">FGSC A4 / ATCC 38163 / CBS 112.46 / NRRL 194 / M139</strain>
    </source>
</reference>
<evidence type="ECO:0000256" key="1">
    <source>
        <dbReference type="SAM" id="MobiDB-lite"/>
    </source>
</evidence>
<dbReference type="GeneID" id="2874153"/>
<dbReference type="RefSeq" id="XP_660527.1">
    <property type="nucleotide sequence ID" value="XM_655435.2"/>
</dbReference>
<dbReference type="AlphaFoldDB" id="Q5B957"/>
<dbReference type="InParanoid" id="Q5B957"/>
<name>Q5B957_EMENI</name>
<evidence type="ECO:0008006" key="4">
    <source>
        <dbReference type="Google" id="ProtNLM"/>
    </source>
</evidence>
<feature type="region of interest" description="Disordered" evidence="1">
    <location>
        <begin position="259"/>
        <end position="280"/>
    </location>
</feature>
<keyword evidence="3" id="KW-1185">Reference proteome</keyword>
<protein>
    <recommendedName>
        <fullName evidence="4">Glycosyltransferase family 25 protein</fullName>
    </recommendedName>
</protein>
<organism evidence="2 3">
    <name type="scientific">Emericella nidulans (strain FGSC A4 / ATCC 38163 / CBS 112.46 / NRRL 194 / M139)</name>
    <name type="common">Aspergillus nidulans</name>
    <dbReference type="NCBI Taxonomy" id="227321"/>
    <lineage>
        <taxon>Eukaryota</taxon>
        <taxon>Fungi</taxon>
        <taxon>Dikarya</taxon>
        <taxon>Ascomycota</taxon>
        <taxon>Pezizomycotina</taxon>
        <taxon>Eurotiomycetes</taxon>
        <taxon>Eurotiomycetidae</taxon>
        <taxon>Eurotiales</taxon>
        <taxon>Aspergillaceae</taxon>
        <taxon>Aspergillus</taxon>
        <taxon>Aspergillus subgen. Nidulantes</taxon>
    </lineage>
</organism>
<sequence length="339" mass="36920">MAANLVQIGGSCRVWHALAPRSDQERDIGGSSVRGFHIEIIDATTPEEIDAKTYPYNWNYDHRPVEYAARRSHLNVMQRILKERLASAIIMEDDADWDVSIKSQLQSFAIAVRALQGAADETTGSSSSPYGDDWDILWLGHCGIECSTDRPYYLTPADPTVPPPGHFLPYWRDPPPLARPDDARMTCPITDGVCSIVYAVSFRGAQRILAALSVNPSGLAEQIDIGAQFDVSLGRMCGSGYLRCFAPYPSLTGGYKSAGPAAKGSDINGPDDAMESSNEELRQGPFSHGVMYSTMLNVNQLLAGKQMVLATWDDVPIKEIDPAEVGVLEGSVQMPKNSP</sequence>
<proteinExistence type="predicted"/>
<dbReference type="CAZy" id="GT25">
    <property type="family name" value="Glycosyltransferase Family 25"/>
</dbReference>
<dbReference type="HOGENOM" id="CLU_032992_1_1_1"/>
<evidence type="ECO:0000313" key="3">
    <source>
        <dbReference type="Proteomes" id="UP000000560"/>
    </source>
</evidence>
<accession>C8VJ59</accession>
<dbReference type="OMA" id="TRVVHHA"/>
<dbReference type="Proteomes" id="UP000000560">
    <property type="component" value="Chromosome VI"/>
</dbReference>
<dbReference type="EMBL" id="BN001306">
    <property type="protein sequence ID" value="CBF83741.1"/>
    <property type="molecule type" value="Genomic_DNA"/>
</dbReference>
<dbReference type="OrthoDB" id="47375at2759"/>